<dbReference type="SMART" id="SM00271">
    <property type="entry name" value="DnaJ"/>
    <property type="match status" value="1"/>
</dbReference>
<feature type="compositionally biased region" description="Polar residues" evidence="1">
    <location>
        <begin position="120"/>
        <end position="135"/>
    </location>
</feature>
<reference evidence="3 4" key="1">
    <citation type="submission" date="2017-06" db="EMBL/GenBank/DDBJ databases">
        <title>Comparative genomic analysis of Ambrosia Fusariam Clade fungi.</title>
        <authorList>
            <person name="Stajich J.E."/>
            <person name="Carrillo J."/>
            <person name="Kijimoto T."/>
            <person name="Eskalen A."/>
            <person name="O'Donnell K."/>
            <person name="Kasson M."/>
        </authorList>
    </citation>
    <scope>NUCLEOTIDE SEQUENCE [LARGE SCALE GENOMIC DNA]</scope>
    <source>
        <strain evidence="3 4">UCR1854</strain>
    </source>
</reference>
<keyword evidence="4" id="KW-1185">Reference proteome</keyword>
<dbReference type="InterPro" id="IPR001623">
    <property type="entry name" value="DnaJ_domain"/>
</dbReference>
<dbReference type="AlphaFoldDB" id="A0A430LJ15"/>
<comment type="caution">
    <text evidence="3">The sequence shown here is derived from an EMBL/GenBank/DDBJ whole genome shotgun (WGS) entry which is preliminary data.</text>
</comment>
<dbReference type="Pfam" id="PF00226">
    <property type="entry name" value="DnaJ"/>
    <property type="match status" value="1"/>
</dbReference>
<organism evidence="3 4">
    <name type="scientific">Fusarium euwallaceae</name>
    <dbReference type="NCBI Taxonomy" id="1147111"/>
    <lineage>
        <taxon>Eukaryota</taxon>
        <taxon>Fungi</taxon>
        <taxon>Dikarya</taxon>
        <taxon>Ascomycota</taxon>
        <taxon>Pezizomycotina</taxon>
        <taxon>Sordariomycetes</taxon>
        <taxon>Hypocreomycetidae</taxon>
        <taxon>Hypocreales</taxon>
        <taxon>Nectriaceae</taxon>
        <taxon>Fusarium</taxon>
        <taxon>Fusarium solani species complex</taxon>
    </lineage>
</organism>
<evidence type="ECO:0000259" key="2">
    <source>
        <dbReference type="PROSITE" id="PS50076"/>
    </source>
</evidence>
<sequence length="165" mass="18770">MDEDTDYYRILEIDESADEATIKQAVKANYRRLAREHHPDKNPGDKNATARFQKIQHAFDILSNDGKRKDGIDSSNMTGNADNRSINVDERKNNGDSNRNEERKKHGVNERNNAREMNNVVKTRNAGMTNNSAPRSNAKPERTQKQNLILTLGNRGVPNLESQRP</sequence>
<accession>A0A430LJ15</accession>
<dbReference type="PANTHER" id="PTHR24074">
    <property type="entry name" value="CO-CHAPERONE PROTEIN DJLA"/>
    <property type="match status" value="1"/>
</dbReference>
<dbReference type="Proteomes" id="UP000287124">
    <property type="component" value="Unassembled WGS sequence"/>
</dbReference>
<dbReference type="CDD" id="cd06257">
    <property type="entry name" value="DnaJ"/>
    <property type="match status" value="1"/>
</dbReference>
<protein>
    <recommendedName>
        <fullName evidence="2">J domain-containing protein</fullName>
    </recommendedName>
</protein>
<feature type="compositionally biased region" description="Basic and acidic residues" evidence="1">
    <location>
        <begin position="87"/>
        <end position="114"/>
    </location>
</feature>
<dbReference type="PRINTS" id="PR00625">
    <property type="entry name" value="JDOMAIN"/>
</dbReference>
<evidence type="ECO:0000313" key="4">
    <source>
        <dbReference type="Proteomes" id="UP000287124"/>
    </source>
</evidence>
<dbReference type="InterPro" id="IPR050817">
    <property type="entry name" value="DjlA_DnaK_co-chaperone"/>
</dbReference>
<dbReference type="EMBL" id="MIKF01000177">
    <property type="protein sequence ID" value="RTE75694.1"/>
    <property type="molecule type" value="Genomic_DNA"/>
</dbReference>
<dbReference type="Gene3D" id="1.10.287.110">
    <property type="entry name" value="DnaJ domain"/>
    <property type="match status" value="1"/>
</dbReference>
<gene>
    <name evidence="3" type="ORF">BHE90_009839</name>
</gene>
<proteinExistence type="predicted"/>
<feature type="region of interest" description="Disordered" evidence="1">
    <location>
        <begin position="59"/>
        <end position="165"/>
    </location>
</feature>
<feature type="compositionally biased region" description="Polar residues" evidence="1">
    <location>
        <begin position="73"/>
        <end position="86"/>
    </location>
</feature>
<name>A0A430LJ15_9HYPO</name>
<dbReference type="SUPFAM" id="SSF46565">
    <property type="entry name" value="Chaperone J-domain"/>
    <property type="match status" value="1"/>
</dbReference>
<feature type="domain" description="J" evidence="2">
    <location>
        <begin position="6"/>
        <end position="76"/>
    </location>
</feature>
<dbReference type="InterPro" id="IPR036869">
    <property type="entry name" value="J_dom_sf"/>
</dbReference>
<evidence type="ECO:0000313" key="3">
    <source>
        <dbReference type="EMBL" id="RTE75694.1"/>
    </source>
</evidence>
<dbReference type="PROSITE" id="PS50076">
    <property type="entry name" value="DNAJ_2"/>
    <property type="match status" value="1"/>
</dbReference>
<evidence type="ECO:0000256" key="1">
    <source>
        <dbReference type="SAM" id="MobiDB-lite"/>
    </source>
</evidence>